<name>A0A934NHY3_9BACT</name>
<dbReference type="InterPro" id="IPR050763">
    <property type="entry name" value="ABC_transporter_ATP-binding"/>
</dbReference>
<protein>
    <submittedName>
        <fullName evidence="6">ABC transporter ATP-binding protein</fullName>
    </submittedName>
</protein>
<gene>
    <name evidence="6" type="ORF">JF888_13445</name>
</gene>
<reference evidence="6 7" key="1">
    <citation type="submission" date="2020-10" db="EMBL/GenBank/DDBJ databases">
        <title>Ca. Dormibacterota MAGs.</title>
        <authorList>
            <person name="Montgomery K."/>
        </authorList>
    </citation>
    <scope>NUCLEOTIDE SEQUENCE [LARGE SCALE GENOMIC DNA]</scope>
    <source>
        <strain evidence="6">SC8811_S16_3</strain>
    </source>
</reference>
<dbReference type="EMBL" id="JAEKNQ010000054">
    <property type="protein sequence ID" value="MBJ7604177.1"/>
    <property type="molecule type" value="Genomic_DNA"/>
</dbReference>
<feature type="domain" description="ABC transporter" evidence="5">
    <location>
        <begin position="5"/>
        <end position="230"/>
    </location>
</feature>
<evidence type="ECO:0000313" key="7">
    <source>
        <dbReference type="Proteomes" id="UP000620075"/>
    </source>
</evidence>
<dbReference type="GO" id="GO:0005524">
    <property type="term" value="F:ATP binding"/>
    <property type="evidence" value="ECO:0007669"/>
    <property type="project" value="UniProtKB-KW"/>
</dbReference>
<dbReference type="PROSITE" id="PS50893">
    <property type="entry name" value="ABC_TRANSPORTER_2"/>
    <property type="match status" value="1"/>
</dbReference>
<dbReference type="Proteomes" id="UP000620075">
    <property type="component" value="Unassembled WGS sequence"/>
</dbReference>
<evidence type="ECO:0000256" key="2">
    <source>
        <dbReference type="ARBA" id="ARBA00022448"/>
    </source>
</evidence>
<dbReference type="CDD" id="cd03230">
    <property type="entry name" value="ABC_DR_subfamily_A"/>
    <property type="match status" value="1"/>
</dbReference>
<comment type="caution">
    <text evidence="6">The sequence shown here is derived from an EMBL/GenBank/DDBJ whole genome shotgun (WGS) entry which is preliminary data.</text>
</comment>
<dbReference type="SMART" id="SM00382">
    <property type="entry name" value="AAA"/>
    <property type="match status" value="1"/>
</dbReference>
<dbReference type="PANTHER" id="PTHR42711:SF5">
    <property type="entry name" value="ABC TRANSPORTER ATP-BINDING PROTEIN NATA"/>
    <property type="match status" value="1"/>
</dbReference>
<keyword evidence="3" id="KW-0547">Nucleotide-binding</keyword>
<dbReference type="AlphaFoldDB" id="A0A934NHY3"/>
<dbReference type="Gene3D" id="3.40.50.300">
    <property type="entry name" value="P-loop containing nucleotide triphosphate hydrolases"/>
    <property type="match status" value="1"/>
</dbReference>
<accession>A0A934NHY3</accession>
<comment type="similarity">
    <text evidence="1">Belongs to the ABC transporter superfamily.</text>
</comment>
<sequence length="301" mass="33123">MTAAIKTQSLTKDYGGGRGLFALDLEVSEGEVFGYLGPNGAGKSTTIRLLMGMIHPSRGAASILGLDSMRRSVEVKRLIGYMPGELPQFGGLRGRDIAGHFGALRGGVDQARVKEITERLDLDLGLKFRQYSTGNKRKLGILLAFMHRPKVLILDEPSSGLDPLNQQELFKLVREAKAAGATVFLSSHVLSEVEHVCERVGIIRRGRLVRVARLDELHEMRVRRVEVEFAGDAQPQLFEGLPGIENLESNRHRVTFTARGSFEPVADALAGNHVVNLASHEPTLEDVFLTYYEDQPDEVPA</sequence>
<dbReference type="GO" id="GO:0016887">
    <property type="term" value="F:ATP hydrolysis activity"/>
    <property type="evidence" value="ECO:0007669"/>
    <property type="project" value="InterPro"/>
</dbReference>
<dbReference type="InterPro" id="IPR003439">
    <property type="entry name" value="ABC_transporter-like_ATP-bd"/>
</dbReference>
<dbReference type="PANTHER" id="PTHR42711">
    <property type="entry name" value="ABC TRANSPORTER ATP-BINDING PROTEIN"/>
    <property type="match status" value="1"/>
</dbReference>
<dbReference type="SUPFAM" id="SSF52540">
    <property type="entry name" value="P-loop containing nucleoside triphosphate hydrolases"/>
    <property type="match status" value="1"/>
</dbReference>
<dbReference type="InterPro" id="IPR003593">
    <property type="entry name" value="AAA+_ATPase"/>
</dbReference>
<dbReference type="InterPro" id="IPR027417">
    <property type="entry name" value="P-loop_NTPase"/>
</dbReference>
<keyword evidence="2" id="KW-0813">Transport</keyword>
<organism evidence="6 7">
    <name type="scientific">Candidatus Dormiibacter inghamiae</name>
    <dbReference type="NCBI Taxonomy" id="3127013"/>
    <lineage>
        <taxon>Bacteria</taxon>
        <taxon>Bacillati</taxon>
        <taxon>Candidatus Dormiibacterota</taxon>
        <taxon>Candidatus Dormibacteria</taxon>
        <taxon>Candidatus Dormibacterales</taxon>
        <taxon>Candidatus Dormibacteraceae</taxon>
        <taxon>Candidatus Dormiibacter</taxon>
    </lineage>
</organism>
<proteinExistence type="inferred from homology"/>
<evidence type="ECO:0000259" key="5">
    <source>
        <dbReference type="PROSITE" id="PS50893"/>
    </source>
</evidence>
<dbReference type="Pfam" id="PF00005">
    <property type="entry name" value="ABC_tran"/>
    <property type="match status" value="1"/>
</dbReference>
<evidence type="ECO:0000313" key="6">
    <source>
        <dbReference type="EMBL" id="MBJ7604177.1"/>
    </source>
</evidence>
<dbReference type="RefSeq" id="WP_338181370.1">
    <property type="nucleotide sequence ID" value="NZ_JAEKNQ010000054.1"/>
</dbReference>
<keyword evidence="4 6" id="KW-0067">ATP-binding</keyword>
<evidence type="ECO:0000256" key="4">
    <source>
        <dbReference type="ARBA" id="ARBA00022840"/>
    </source>
</evidence>
<evidence type="ECO:0000256" key="1">
    <source>
        <dbReference type="ARBA" id="ARBA00005417"/>
    </source>
</evidence>
<evidence type="ECO:0000256" key="3">
    <source>
        <dbReference type="ARBA" id="ARBA00022741"/>
    </source>
</evidence>